<dbReference type="PANTHER" id="PTHR35897:SF1">
    <property type="entry name" value="METHYLTRANSFERASE AUSD"/>
    <property type="match status" value="1"/>
</dbReference>
<protein>
    <recommendedName>
        <fullName evidence="7">Methyltransferase domain-containing protein</fullName>
    </recommendedName>
</protein>
<proteinExistence type="inferred from homology"/>
<dbReference type="AlphaFoldDB" id="A0A2V1CZB8"/>
<evidence type="ECO:0000313" key="5">
    <source>
        <dbReference type="EMBL" id="PVH91045.1"/>
    </source>
</evidence>
<evidence type="ECO:0000313" key="6">
    <source>
        <dbReference type="Proteomes" id="UP000244855"/>
    </source>
</evidence>
<dbReference type="STRING" id="97972.A0A2V1CZB8"/>
<comment type="pathway">
    <text evidence="1">Secondary metabolite biosynthesis.</text>
</comment>
<sequence length="282" mass="32024">MPTETTSTAAPWFDTNLEERLTPSVISFFSTYCHLEREALYKHLHFIHQRAWDIRPYPCIGQWGFLAPKIQDSPAYATVLQRVKNGDTILDFGCCMGQDLRFLAANGAPSDNMYGADIEPAFWELGYDLFQDRSTFRGRYLESDILGDTTALATSSLRQQLQGKVDVAYAGAIFHLWDLDTQFNALAGLVELTKKDSIVVACQLGSVEVETKPAWREGLKPRLFHNADSIKKLWDRVSETTSTGWRVESRIVDLDVLLPNEKDRSWMDKTNRGLFFEATRVA</sequence>
<dbReference type="PANTHER" id="PTHR35897">
    <property type="entry name" value="METHYLTRANSFERASE AUSD"/>
    <property type="match status" value="1"/>
</dbReference>
<accession>A0A2V1CZB8</accession>
<keyword evidence="2" id="KW-0808">Transferase</keyword>
<evidence type="ECO:0000256" key="3">
    <source>
        <dbReference type="ARBA" id="ARBA00022691"/>
    </source>
</evidence>
<dbReference type="SUPFAM" id="SSF53335">
    <property type="entry name" value="S-adenosyl-L-methionine-dependent methyltransferases"/>
    <property type="match status" value="1"/>
</dbReference>
<keyword evidence="3" id="KW-0949">S-adenosyl-L-methionine</keyword>
<dbReference type="Proteomes" id="UP000244855">
    <property type="component" value="Unassembled WGS sequence"/>
</dbReference>
<dbReference type="InterPro" id="IPR029063">
    <property type="entry name" value="SAM-dependent_MTases_sf"/>
</dbReference>
<evidence type="ECO:0008006" key="7">
    <source>
        <dbReference type="Google" id="ProtNLM"/>
    </source>
</evidence>
<evidence type="ECO:0000256" key="1">
    <source>
        <dbReference type="ARBA" id="ARBA00005179"/>
    </source>
</evidence>
<name>A0A2V1CZB8_9PLEO</name>
<comment type="similarity">
    <text evidence="4">Belongs to the class I-like SAM-binding methyltransferase superfamily.</text>
</comment>
<organism evidence="5 6">
    <name type="scientific">Periconia macrospinosa</name>
    <dbReference type="NCBI Taxonomy" id="97972"/>
    <lineage>
        <taxon>Eukaryota</taxon>
        <taxon>Fungi</taxon>
        <taxon>Dikarya</taxon>
        <taxon>Ascomycota</taxon>
        <taxon>Pezizomycotina</taxon>
        <taxon>Dothideomycetes</taxon>
        <taxon>Pleosporomycetidae</taxon>
        <taxon>Pleosporales</taxon>
        <taxon>Massarineae</taxon>
        <taxon>Periconiaceae</taxon>
        <taxon>Periconia</taxon>
    </lineage>
</organism>
<gene>
    <name evidence="5" type="ORF">DM02DRAFT_678272</name>
</gene>
<dbReference type="OrthoDB" id="2094832at2759"/>
<keyword evidence="6" id="KW-1185">Reference proteome</keyword>
<evidence type="ECO:0000256" key="2">
    <source>
        <dbReference type="ARBA" id="ARBA00022679"/>
    </source>
</evidence>
<evidence type="ECO:0000256" key="4">
    <source>
        <dbReference type="ARBA" id="ARBA00038314"/>
    </source>
</evidence>
<dbReference type="EMBL" id="KZ805982">
    <property type="protein sequence ID" value="PVH91045.1"/>
    <property type="molecule type" value="Genomic_DNA"/>
</dbReference>
<dbReference type="Gene3D" id="3.40.50.150">
    <property type="entry name" value="Vaccinia Virus protein VP39"/>
    <property type="match status" value="1"/>
</dbReference>
<dbReference type="InterPro" id="IPR051654">
    <property type="entry name" value="Meroterpenoid_MTases"/>
</dbReference>
<reference evidence="5 6" key="1">
    <citation type="journal article" date="2018" name="Sci. Rep.">
        <title>Comparative genomics provides insights into the lifestyle and reveals functional heterogeneity of dark septate endophytic fungi.</title>
        <authorList>
            <person name="Knapp D.G."/>
            <person name="Nemeth J.B."/>
            <person name="Barry K."/>
            <person name="Hainaut M."/>
            <person name="Henrissat B."/>
            <person name="Johnson J."/>
            <person name="Kuo A."/>
            <person name="Lim J.H.P."/>
            <person name="Lipzen A."/>
            <person name="Nolan M."/>
            <person name="Ohm R.A."/>
            <person name="Tamas L."/>
            <person name="Grigoriev I.V."/>
            <person name="Spatafora J.W."/>
            <person name="Nagy L.G."/>
            <person name="Kovacs G.M."/>
        </authorList>
    </citation>
    <scope>NUCLEOTIDE SEQUENCE [LARGE SCALE GENOMIC DNA]</scope>
    <source>
        <strain evidence="5 6">DSE2036</strain>
    </source>
</reference>
<dbReference type="GO" id="GO:0016740">
    <property type="term" value="F:transferase activity"/>
    <property type="evidence" value="ECO:0007669"/>
    <property type="project" value="UniProtKB-KW"/>
</dbReference>